<evidence type="ECO:0000313" key="2">
    <source>
        <dbReference type="Proteomes" id="UP000886851"/>
    </source>
</evidence>
<accession>A0A9D2CKZ2</accession>
<organism evidence="1 2">
    <name type="scientific">Candidatus Bacteroides pullicola</name>
    <dbReference type="NCBI Taxonomy" id="2838475"/>
    <lineage>
        <taxon>Bacteria</taxon>
        <taxon>Pseudomonadati</taxon>
        <taxon>Bacteroidota</taxon>
        <taxon>Bacteroidia</taxon>
        <taxon>Bacteroidales</taxon>
        <taxon>Bacteroidaceae</taxon>
        <taxon>Bacteroides</taxon>
    </lineage>
</organism>
<protein>
    <submittedName>
        <fullName evidence="1">Dephospho-CoA kinase</fullName>
    </submittedName>
</protein>
<proteinExistence type="predicted"/>
<gene>
    <name evidence="1" type="ORF">H9824_02840</name>
</gene>
<dbReference type="AlphaFoldDB" id="A0A9D2CKZ2"/>
<keyword evidence="1" id="KW-0808">Transferase</keyword>
<dbReference type="EMBL" id="DXCV01000026">
    <property type="protein sequence ID" value="HIY87626.1"/>
    <property type="molecule type" value="Genomic_DNA"/>
</dbReference>
<dbReference type="Proteomes" id="UP000886851">
    <property type="component" value="Unassembled WGS sequence"/>
</dbReference>
<comment type="caution">
    <text evidence="1">The sequence shown here is derived from an EMBL/GenBank/DDBJ whole genome shotgun (WGS) entry which is preliminary data.</text>
</comment>
<sequence>MMQTVFNQAQLDLLDMMSFVKSPHMLSELMQVISDYFAKQADEEIDRLWEDGILNEDKVESFRHLHERTPYQ</sequence>
<keyword evidence="1" id="KW-0418">Kinase</keyword>
<name>A0A9D2CKZ2_9BACE</name>
<evidence type="ECO:0000313" key="1">
    <source>
        <dbReference type="EMBL" id="HIY87626.1"/>
    </source>
</evidence>
<reference evidence="1" key="2">
    <citation type="submission" date="2021-04" db="EMBL/GenBank/DDBJ databases">
        <authorList>
            <person name="Gilroy R."/>
        </authorList>
    </citation>
    <scope>NUCLEOTIDE SEQUENCE</scope>
    <source>
        <strain evidence="1">Gambia2-208</strain>
    </source>
</reference>
<reference evidence="1" key="1">
    <citation type="journal article" date="2021" name="PeerJ">
        <title>Extensive microbial diversity within the chicken gut microbiome revealed by metagenomics and culture.</title>
        <authorList>
            <person name="Gilroy R."/>
            <person name="Ravi A."/>
            <person name="Getino M."/>
            <person name="Pursley I."/>
            <person name="Horton D.L."/>
            <person name="Alikhan N.F."/>
            <person name="Baker D."/>
            <person name="Gharbi K."/>
            <person name="Hall N."/>
            <person name="Watson M."/>
            <person name="Adriaenssens E.M."/>
            <person name="Foster-Nyarko E."/>
            <person name="Jarju S."/>
            <person name="Secka A."/>
            <person name="Antonio M."/>
            <person name="Oren A."/>
            <person name="Chaudhuri R.R."/>
            <person name="La Ragione R."/>
            <person name="Hildebrand F."/>
            <person name="Pallen M.J."/>
        </authorList>
    </citation>
    <scope>NUCLEOTIDE SEQUENCE</scope>
    <source>
        <strain evidence="1">Gambia2-208</strain>
    </source>
</reference>
<dbReference type="GO" id="GO:0016301">
    <property type="term" value="F:kinase activity"/>
    <property type="evidence" value="ECO:0007669"/>
    <property type="project" value="UniProtKB-KW"/>
</dbReference>